<dbReference type="Proteomes" id="UP000095237">
    <property type="component" value="Unassembled WGS sequence"/>
</dbReference>
<accession>A0A1E5IFN0</accession>
<proteinExistence type="predicted"/>
<sequence>MHSEKWHNKKMSFCSVKFRALFGFCRILNRRFQIVQIQIKFRVANCKTISARKTVSDFQDYHTSRLEL</sequence>
<evidence type="ECO:0000313" key="1">
    <source>
        <dbReference type="EMBL" id="OEG69185.1"/>
    </source>
</evidence>
<name>A0A1E5IFN0_ENDTX</name>
<evidence type="ECO:0000313" key="2">
    <source>
        <dbReference type="Proteomes" id="UP000095237"/>
    </source>
</evidence>
<dbReference type="EMBL" id="LNVX01000818">
    <property type="protein sequence ID" value="OEG69185.1"/>
    <property type="molecule type" value="Genomic_DNA"/>
</dbReference>
<dbReference type="AlphaFoldDB" id="A0A1E5IFN0"/>
<organism evidence="1 2">
    <name type="scientific">Endomicrobium trichonymphae</name>
    <dbReference type="NCBI Taxonomy" id="1408204"/>
    <lineage>
        <taxon>Bacteria</taxon>
        <taxon>Pseudomonadati</taxon>
        <taxon>Elusimicrobiota</taxon>
        <taxon>Endomicrobiia</taxon>
        <taxon>Endomicrobiales</taxon>
        <taxon>Endomicrobiaceae</taxon>
        <taxon>Candidatus Endomicrobiellum</taxon>
    </lineage>
</organism>
<reference evidence="1 2" key="1">
    <citation type="submission" date="2015-11" db="EMBL/GenBank/DDBJ databases">
        <title>Evidence for parallel genomic evolution in an endosymbiosis of termite gut flagellates.</title>
        <authorList>
            <person name="Zheng H."/>
        </authorList>
    </citation>
    <scope>NUCLEOTIDE SEQUENCE [LARGE SCALE GENOMIC DNA]</scope>
    <source>
        <strain evidence="1 2">CET450</strain>
    </source>
</reference>
<keyword evidence="2" id="KW-1185">Reference proteome</keyword>
<gene>
    <name evidence="1" type="ORF">ATZ36_10990</name>
</gene>
<comment type="caution">
    <text evidence="1">The sequence shown here is derived from an EMBL/GenBank/DDBJ whole genome shotgun (WGS) entry which is preliminary data.</text>
</comment>
<protein>
    <submittedName>
        <fullName evidence="1">Uncharacterized protein</fullName>
    </submittedName>
</protein>